<name>A0A9W6Z3A9_AMBMO</name>
<accession>A0A9W6Z3A9</accession>
<proteinExistence type="predicted"/>
<dbReference type="AlphaFoldDB" id="A0A9W6Z3A9"/>
<organism evidence="2 3">
    <name type="scientific">Ambrosiozyma monospora</name>
    <name type="common">Yeast</name>
    <name type="synonym">Endomycopsis monosporus</name>
    <dbReference type="NCBI Taxonomy" id="43982"/>
    <lineage>
        <taxon>Eukaryota</taxon>
        <taxon>Fungi</taxon>
        <taxon>Dikarya</taxon>
        <taxon>Ascomycota</taxon>
        <taxon>Saccharomycotina</taxon>
        <taxon>Pichiomycetes</taxon>
        <taxon>Pichiales</taxon>
        <taxon>Pichiaceae</taxon>
        <taxon>Ambrosiozyma</taxon>
    </lineage>
</organism>
<reference evidence="2" key="1">
    <citation type="submission" date="2023-04" db="EMBL/GenBank/DDBJ databases">
        <title>Ambrosiozyma monospora NBRC 1965.</title>
        <authorList>
            <person name="Ichikawa N."/>
            <person name="Sato H."/>
            <person name="Tonouchi N."/>
        </authorList>
    </citation>
    <scope>NUCLEOTIDE SEQUENCE</scope>
    <source>
        <strain evidence="2">NBRC 1965</strain>
    </source>
</reference>
<evidence type="ECO:0000256" key="1">
    <source>
        <dbReference type="SAM" id="MobiDB-lite"/>
    </source>
</evidence>
<dbReference type="EMBL" id="BSXU01004915">
    <property type="protein sequence ID" value="GMG48805.1"/>
    <property type="molecule type" value="Genomic_DNA"/>
</dbReference>
<protein>
    <submittedName>
        <fullName evidence="2">Unnamed protein product</fullName>
    </submittedName>
</protein>
<evidence type="ECO:0000313" key="2">
    <source>
        <dbReference type="EMBL" id="GMG48805.1"/>
    </source>
</evidence>
<keyword evidence="3" id="KW-1185">Reference proteome</keyword>
<comment type="caution">
    <text evidence="2">The sequence shown here is derived from an EMBL/GenBank/DDBJ whole genome shotgun (WGS) entry which is preliminary data.</text>
</comment>
<gene>
    <name evidence="2" type="ORF">Amon01_000704700</name>
</gene>
<sequence length="171" mass="19188">MSNVGDDDDGDDDDDDDDDNRDVDVVYGRRFGWDSRYERVSGSNLASPVYNMLFVVSLGIDVDVDVDVDVDDEIDDERESFGLLSIKIITEPRQWKLGIKVKKTSDVLPSSPSSSNPLNLNLLFISKVSIFLKYPFLTLESNDDPEAGFNFEFIIGDDINSFFVVSVQITL</sequence>
<dbReference type="Proteomes" id="UP001165063">
    <property type="component" value="Unassembled WGS sequence"/>
</dbReference>
<evidence type="ECO:0000313" key="3">
    <source>
        <dbReference type="Proteomes" id="UP001165063"/>
    </source>
</evidence>
<feature type="region of interest" description="Disordered" evidence="1">
    <location>
        <begin position="1"/>
        <end position="21"/>
    </location>
</feature>